<comment type="function">
    <text evidence="14 16">Control of topological states of DNA by transient breakage and subsequent rejoining of DNA strands. Topoisomerase II makes double-strand breaks.</text>
</comment>
<name>A0A3N4LSM3_9PEZI</name>
<dbReference type="FunCoup" id="A0A3N4LSM3">
    <property type="interactions" value="1181"/>
</dbReference>
<dbReference type="GO" id="GO:0005524">
    <property type="term" value="F:ATP binding"/>
    <property type="evidence" value="ECO:0007669"/>
    <property type="project" value="UniProtKB-UniRule"/>
</dbReference>
<feature type="compositionally biased region" description="Acidic residues" evidence="17">
    <location>
        <begin position="1348"/>
        <end position="1357"/>
    </location>
</feature>
<feature type="region of interest" description="Disordered" evidence="17">
    <location>
        <begin position="1277"/>
        <end position="1318"/>
    </location>
</feature>
<evidence type="ECO:0000256" key="11">
    <source>
        <dbReference type="ARBA" id="ARBA00023029"/>
    </source>
</evidence>
<comment type="subunit">
    <text evidence="16">Homodimer.</text>
</comment>
<keyword evidence="11 15" id="KW-0799">Topoisomerase</keyword>
<dbReference type="Pfam" id="PF00204">
    <property type="entry name" value="DNA_gyraseB"/>
    <property type="match status" value="1"/>
</dbReference>
<dbReference type="CDD" id="cd00187">
    <property type="entry name" value="TOP4c"/>
    <property type="match status" value="1"/>
</dbReference>
<evidence type="ECO:0000259" key="19">
    <source>
        <dbReference type="PROSITE" id="PS52040"/>
    </source>
</evidence>
<evidence type="ECO:0000313" key="20">
    <source>
        <dbReference type="EMBL" id="RPB23641.1"/>
    </source>
</evidence>
<dbReference type="Gene3D" id="3.40.50.670">
    <property type="match status" value="1"/>
</dbReference>
<evidence type="ECO:0000256" key="2">
    <source>
        <dbReference type="ARBA" id="ARBA00001913"/>
    </source>
</evidence>
<feature type="compositionally biased region" description="Basic residues" evidence="17">
    <location>
        <begin position="1280"/>
        <end position="1293"/>
    </location>
</feature>
<sequence length="1651" mass="184043">MYSDQEESDFGYSGEDNDSDALEAPKKKAPAKKAAAPKKPAAPKKAAAPKATTASKAKKRAADGDDDESPSSKKQKKAPVKRATAPKAKAAKVVVSDDEDNDVMNIDREETAAMGNGASGQGGSKKASEQYQKLTQLEHILKRPDTYIGSVEMTEFKMWVFDSETNSMVYKTVHMVPGLYKIFDEILVNAADNKIRDPNMDTLKVTLNREANTISIYNNGRGIPIEKHEKERIYVPEMIFGHLLTSSNYDDDQKKVTGGRNGYGAKLCNIFSTEFILETADKGTGKKYIQTWTNNMSKMSEAKITSGSKVEFTKITFKPDLAKFGMTQWDDDLEAIIKRRVYDMAGSVKDVKVFLNEERIKIKNFKQYVDMYLNSIQKENGTETKPTLVHEIVNERWEVAFAPSGGAFQQVSFVNSIATTSGGTHVNNISEQLATKLMEHIKSKNKAGAAIKPYQLKSQFFLFVNCLIENPAFTSQTKEQLTTKASAFGSKCTLSEEFIKKVKKSEVVSNILDFARAKADVELKKSDGGRRARISNVKLLDANKAGTRLASHCTLILTEGDSAKTLAVAGISALQDGRDLFGVFPLRGKLLNVRDATHEQISKNVEIQAIKQILGLKHQQKYETADGLRYGHLMIMTDQDHDGSHIKGLIINFFETQFPSLLKIPGFLIEFITPIVKVFKGLAKKPTQQHSFFTMPEYEHWKANNPGKGWQHKYYKGLGTSNEQDAKIYFSDLDKHLKKFHVMDQEGKDLVELAFSKKKSDERKEWLRLFKPGTYLDHSTAEITYPDFVNKELILFSMADNLRSIPSVMDGLKPGQRKCLYAAFKKNLVKDSIKVAQLAGYVSEHTAYQHGEQSLQGTIVNLAQNFVGSNNVNYMEPDGGFGTRLSGGDDAASARYIYTALTPFARKLFPAQDDALLTYHMDDDDRIEPHYYIPILPTILLNGAQGIGTGWSSDVPNFNPEDIVKNLRSWMNGEEMQPMTPWYRGWTGRVEQVAPDKFKFHGTITKAKPDDPDDLVWDITELPIKVWTQEYKAFLEEIIKGDKYGLSWIKDYLEYHNIRNVHFQITFESKKAMEKTVADGLMEKFKLTKQVSTTNLVAFDAQGRITKYASVQDIMKEHAIIRLQYYQKRKDHLLGELNYSWRKLTNQARFIEMIIKKELVVSNKKRTVLITELKKLGFEQFSKKRDAKAAGETEELLEEEGEEDAAVDGYNYLLGMAIWSLTKEKVEKLLADVAKIEGEIEALTKLSPKDLWNTDLDAFLEEWLRVLEEDKRVADEGPVKKKANKLTAPKKGKKKDDDEDFDEGFPKAKGKKATAGKIKEAAVKKEDGVNLVYKMARAAAAKKKPVVEEDSDGDDAFDVLSESSVDKKPLVRKPPPTETTAPKATGAAKGRAPGPAKPAAPASKSALTNKWILEDAFDISDDDMEDIAPPPPLKLKTSRATAAKKKMVIDSDSEEEEGEEEEKADESGLDLGSMVKEIKDKNKKAAAKQATARKPTVAENSLLDDDAFEFLNDSGSEVKKAVLPLSPKKPKALAPTVAKKAIAALAKAVAKLPPPAKRKGRSLLDDSDEEMEDVMEEEDSDMEETKPAAKKYAPTATKASAPAGRPARGAAARAAAKKVPMYVLSDSEEEEEEEEGEEESEASGEYDEDDD</sequence>
<evidence type="ECO:0000256" key="6">
    <source>
        <dbReference type="ARBA" id="ARBA00019635"/>
    </source>
</evidence>
<dbReference type="SUPFAM" id="SSF54211">
    <property type="entry name" value="Ribosomal protein S5 domain 2-like"/>
    <property type="match status" value="1"/>
</dbReference>
<dbReference type="InterPro" id="IPR031660">
    <property type="entry name" value="TOPRIM_C"/>
</dbReference>
<dbReference type="InterPro" id="IPR018522">
    <property type="entry name" value="TopoIIA_CS"/>
</dbReference>
<dbReference type="STRING" id="1051890.A0A3N4LSM3"/>
<dbReference type="FunFam" id="3.30.1490.30:FF:000001">
    <property type="entry name" value="DNA topoisomerase 2"/>
    <property type="match status" value="1"/>
</dbReference>
<dbReference type="CDD" id="cd03365">
    <property type="entry name" value="TOPRIM_TopoIIA"/>
    <property type="match status" value="1"/>
</dbReference>
<dbReference type="FunFam" id="3.30.565.10:FF:000004">
    <property type="entry name" value="DNA topoisomerase 2"/>
    <property type="match status" value="1"/>
</dbReference>
<dbReference type="PROSITE" id="PS00177">
    <property type="entry name" value="TOPOISOMERASE_II"/>
    <property type="match status" value="1"/>
</dbReference>
<dbReference type="FunFam" id="3.30.1360.40:FF:000003">
    <property type="entry name" value="DNA topoisomerase 2"/>
    <property type="match status" value="1"/>
</dbReference>
<feature type="region of interest" description="Disordered" evidence="17">
    <location>
        <begin position="1422"/>
        <end position="1475"/>
    </location>
</feature>
<dbReference type="InterPro" id="IPR013759">
    <property type="entry name" value="Topo_IIA_B_C"/>
</dbReference>
<dbReference type="Proteomes" id="UP000267821">
    <property type="component" value="Unassembled WGS sequence"/>
</dbReference>
<feature type="compositionally biased region" description="Acidic residues" evidence="17">
    <location>
        <begin position="1"/>
        <end position="21"/>
    </location>
</feature>
<dbReference type="GO" id="GO:0006265">
    <property type="term" value="P:DNA topological change"/>
    <property type="evidence" value="ECO:0007669"/>
    <property type="project" value="UniProtKB-UniRule"/>
</dbReference>
<gene>
    <name evidence="20" type="ORF">L211DRAFT_849627</name>
</gene>
<dbReference type="InterPro" id="IPR034157">
    <property type="entry name" value="TOPRIM_TopoII"/>
</dbReference>
<dbReference type="GO" id="GO:0000819">
    <property type="term" value="P:sister chromatid segregation"/>
    <property type="evidence" value="ECO:0007669"/>
    <property type="project" value="TreeGrafter"/>
</dbReference>
<dbReference type="SMART" id="SM00433">
    <property type="entry name" value="TOP2c"/>
    <property type="match status" value="1"/>
</dbReference>
<dbReference type="CDD" id="cd03481">
    <property type="entry name" value="TopoIIA_Trans_ScTopoIIA"/>
    <property type="match status" value="1"/>
</dbReference>
<dbReference type="PANTHER" id="PTHR10169:SF38">
    <property type="entry name" value="DNA TOPOISOMERASE 2"/>
    <property type="match status" value="1"/>
</dbReference>
<evidence type="ECO:0000256" key="16">
    <source>
        <dbReference type="RuleBase" id="RU362094"/>
    </source>
</evidence>
<dbReference type="InterPro" id="IPR050634">
    <property type="entry name" value="DNA_Topoisomerase_II"/>
</dbReference>
<feature type="compositionally biased region" description="Low complexity" evidence="17">
    <location>
        <begin position="1590"/>
        <end position="1614"/>
    </location>
</feature>
<dbReference type="FunFam" id="3.90.199.10:FF:000002">
    <property type="entry name" value="DNA topoisomerase 2"/>
    <property type="match status" value="1"/>
</dbReference>
<dbReference type="SUPFAM" id="SSF56719">
    <property type="entry name" value="Type II DNA topoisomerase"/>
    <property type="match status" value="1"/>
</dbReference>
<feature type="region of interest" description="Disordered" evidence="17">
    <location>
        <begin position="1552"/>
        <end position="1651"/>
    </location>
</feature>
<feature type="compositionally biased region" description="Acidic residues" evidence="17">
    <location>
        <begin position="1626"/>
        <end position="1651"/>
    </location>
</feature>
<dbReference type="FunFam" id="3.30.230.10:FF:000008">
    <property type="entry name" value="DNA topoisomerase 2"/>
    <property type="match status" value="1"/>
</dbReference>
<dbReference type="GO" id="GO:0003918">
    <property type="term" value="F:DNA topoisomerase type II (double strand cut, ATP-hydrolyzing) activity"/>
    <property type="evidence" value="ECO:0007669"/>
    <property type="project" value="UniProtKB-UniRule"/>
</dbReference>
<feature type="compositionally biased region" description="Low complexity" evidence="17">
    <location>
        <begin position="1378"/>
        <end position="1402"/>
    </location>
</feature>
<evidence type="ECO:0000256" key="12">
    <source>
        <dbReference type="ARBA" id="ARBA00023125"/>
    </source>
</evidence>
<dbReference type="OrthoDB" id="276498at2759"/>
<dbReference type="InterPro" id="IPR020568">
    <property type="entry name" value="Ribosomal_Su5_D2-typ_SF"/>
</dbReference>
<dbReference type="GO" id="GO:0005634">
    <property type="term" value="C:nucleus"/>
    <property type="evidence" value="ECO:0007669"/>
    <property type="project" value="TreeGrafter"/>
</dbReference>
<evidence type="ECO:0000313" key="21">
    <source>
        <dbReference type="Proteomes" id="UP000267821"/>
    </source>
</evidence>
<dbReference type="Gene3D" id="3.90.199.10">
    <property type="entry name" value="Topoisomerase II, domain 5"/>
    <property type="match status" value="1"/>
</dbReference>
<evidence type="ECO:0000256" key="17">
    <source>
        <dbReference type="SAM" id="MobiDB-lite"/>
    </source>
</evidence>
<feature type="domain" description="Toprim" evidence="18">
    <location>
        <begin position="553"/>
        <end position="669"/>
    </location>
</feature>
<feature type="compositionally biased region" description="Acidic residues" evidence="17">
    <location>
        <begin position="1565"/>
        <end position="1582"/>
    </location>
</feature>
<dbReference type="EMBL" id="ML121545">
    <property type="protein sequence ID" value="RPB23641.1"/>
    <property type="molecule type" value="Genomic_DNA"/>
</dbReference>
<reference evidence="20 21" key="1">
    <citation type="journal article" date="2018" name="Nat. Ecol. Evol.">
        <title>Pezizomycetes genomes reveal the molecular basis of ectomycorrhizal truffle lifestyle.</title>
        <authorList>
            <person name="Murat C."/>
            <person name="Payen T."/>
            <person name="Noel B."/>
            <person name="Kuo A."/>
            <person name="Morin E."/>
            <person name="Chen J."/>
            <person name="Kohler A."/>
            <person name="Krizsan K."/>
            <person name="Balestrini R."/>
            <person name="Da Silva C."/>
            <person name="Montanini B."/>
            <person name="Hainaut M."/>
            <person name="Levati E."/>
            <person name="Barry K.W."/>
            <person name="Belfiori B."/>
            <person name="Cichocki N."/>
            <person name="Clum A."/>
            <person name="Dockter R.B."/>
            <person name="Fauchery L."/>
            <person name="Guy J."/>
            <person name="Iotti M."/>
            <person name="Le Tacon F."/>
            <person name="Lindquist E.A."/>
            <person name="Lipzen A."/>
            <person name="Malagnac F."/>
            <person name="Mello A."/>
            <person name="Molinier V."/>
            <person name="Miyauchi S."/>
            <person name="Poulain J."/>
            <person name="Riccioni C."/>
            <person name="Rubini A."/>
            <person name="Sitrit Y."/>
            <person name="Splivallo R."/>
            <person name="Traeger S."/>
            <person name="Wang M."/>
            <person name="Zifcakova L."/>
            <person name="Wipf D."/>
            <person name="Zambonelli A."/>
            <person name="Paolocci F."/>
            <person name="Nowrousian M."/>
            <person name="Ottonello S."/>
            <person name="Baldrian P."/>
            <person name="Spatafora J.W."/>
            <person name="Henrissat B."/>
            <person name="Nagy L.G."/>
            <person name="Aury J.M."/>
            <person name="Wincker P."/>
            <person name="Grigoriev I.V."/>
            <person name="Bonfante P."/>
            <person name="Martin F.M."/>
        </authorList>
    </citation>
    <scope>NUCLEOTIDE SEQUENCE [LARGE SCALE GENOMIC DNA]</scope>
    <source>
        <strain evidence="20 21">ATCC MYA-4762</strain>
    </source>
</reference>
<dbReference type="PRINTS" id="PR01158">
    <property type="entry name" value="TOPISMRASEII"/>
</dbReference>
<evidence type="ECO:0000259" key="18">
    <source>
        <dbReference type="PROSITE" id="PS50880"/>
    </source>
</evidence>
<evidence type="ECO:0000256" key="5">
    <source>
        <dbReference type="ARBA" id="ARBA00012895"/>
    </source>
</evidence>
<accession>A0A3N4LSM3</accession>
<feature type="compositionally biased region" description="Low complexity" evidence="17">
    <location>
        <begin position="32"/>
        <end position="55"/>
    </location>
</feature>
<dbReference type="InterPro" id="IPR014721">
    <property type="entry name" value="Ribsml_uS5_D2-typ_fold_subgr"/>
</dbReference>
<dbReference type="GO" id="GO:0046872">
    <property type="term" value="F:metal ion binding"/>
    <property type="evidence" value="ECO:0007669"/>
    <property type="project" value="UniProtKB-KW"/>
</dbReference>
<comment type="similarity">
    <text evidence="4 16">Belongs to the type II topoisomerase family.</text>
</comment>
<dbReference type="FunFam" id="3.40.50.670:FF:000001">
    <property type="entry name" value="DNA topoisomerase 2"/>
    <property type="match status" value="2"/>
</dbReference>
<dbReference type="GO" id="GO:0000712">
    <property type="term" value="P:resolution of meiotic recombination intermediates"/>
    <property type="evidence" value="ECO:0007669"/>
    <property type="project" value="TreeGrafter"/>
</dbReference>
<dbReference type="GO" id="GO:0003677">
    <property type="term" value="F:DNA binding"/>
    <property type="evidence" value="ECO:0007669"/>
    <property type="project" value="UniProtKB-UniRule"/>
</dbReference>
<evidence type="ECO:0000256" key="1">
    <source>
        <dbReference type="ARBA" id="ARBA00000185"/>
    </source>
</evidence>
<evidence type="ECO:0000256" key="14">
    <source>
        <dbReference type="ARBA" id="ARBA00053943"/>
    </source>
</evidence>
<keyword evidence="12 15" id="KW-0238">DNA-binding</keyword>
<dbReference type="PROSITE" id="PS50880">
    <property type="entry name" value="TOPRIM"/>
    <property type="match status" value="1"/>
</dbReference>
<evidence type="ECO:0000256" key="8">
    <source>
        <dbReference type="ARBA" id="ARBA00022741"/>
    </source>
</evidence>
<dbReference type="PANTHER" id="PTHR10169">
    <property type="entry name" value="DNA TOPOISOMERASE/GYRASE"/>
    <property type="match status" value="1"/>
</dbReference>
<dbReference type="Gene3D" id="3.30.230.10">
    <property type="match status" value="1"/>
</dbReference>
<dbReference type="Pfam" id="PF16898">
    <property type="entry name" value="TOPRIM_C"/>
    <property type="match status" value="1"/>
</dbReference>
<evidence type="ECO:0000256" key="15">
    <source>
        <dbReference type="PROSITE-ProRule" id="PRU01384"/>
    </source>
</evidence>
<feature type="region of interest" description="Disordered" evidence="17">
    <location>
        <begin position="1"/>
        <end position="102"/>
    </location>
</feature>
<dbReference type="InParanoid" id="A0A3N4LSM3"/>
<dbReference type="SMART" id="SM00387">
    <property type="entry name" value="HATPase_c"/>
    <property type="match status" value="1"/>
</dbReference>
<feature type="compositionally biased region" description="Low complexity" evidence="17">
    <location>
        <begin position="81"/>
        <end position="94"/>
    </location>
</feature>
<dbReference type="Gene3D" id="3.30.565.10">
    <property type="entry name" value="Histidine kinase-like ATPase, C-terminal domain"/>
    <property type="match status" value="1"/>
</dbReference>
<dbReference type="CDD" id="cd16930">
    <property type="entry name" value="HATPase_TopII-like"/>
    <property type="match status" value="1"/>
</dbReference>
<dbReference type="InterPro" id="IPR001154">
    <property type="entry name" value="TopoII_euk"/>
</dbReference>
<dbReference type="InterPro" id="IPR003594">
    <property type="entry name" value="HATPase_dom"/>
</dbReference>
<dbReference type="InterPro" id="IPR036890">
    <property type="entry name" value="HATPase_C_sf"/>
</dbReference>
<keyword evidence="8 16" id="KW-0547">Nucleotide-binding</keyword>
<keyword evidence="7" id="KW-0479">Metal-binding</keyword>
<keyword evidence="10" id="KW-0460">Magnesium</keyword>
<dbReference type="InterPro" id="IPR013760">
    <property type="entry name" value="Topo_IIA-like_dom_sf"/>
</dbReference>
<evidence type="ECO:0000256" key="10">
    <source>
        <dbReference type="ARBA" id="ARBA00022842"/>
    </source>
</evidence>
<dbReference type="Gene3D" id="3.30.1360.40">
    <property type="match status" value="1"/>
</dbReference>
<dbReference type="InterPro" id="IPR013758">
    <property type="entry name" value="Topo_IIA_A/C_ab"/>
</dbReference>
<feature type="domain" description="Topo IIA-type catalytic" evidence="19">
    <location>
        <begin position="805"/>
        <end position="1256"/>
    </location>
</feature>
<evidence type="ECO:0000256" key="13">
    <source>
        <dbReference type="ARBA" id="ARBA00023235"/>
    </source>
</evidence>
<dbReference type="SMART" id="SM00434">
    <property type="entry name" value="TOP4c"/>
    <property type="match status" value="1"/>
</dbReference>
<evidence type="ECO:0000256" key="4">
    <source>
        <dbReference type="ARBA" id="ARBA00011080"/>
    </source>
</evidence>
<evidence type="ECO:0000256" key="9">
    <source>
        <dbReference type="ARBA" id="ARBA00022840"/>
    </source>
</evidence>
<feature type="active site" description="O-(5'-phospho-DNA)-tyrosine intermediate" evidence="15">
    <location>
        <position position="896"/>
    </location>
</feature>
<dbReference type="InterPro" id="IPR001241">
    <property type="entry name" value="Topo_IIA"/>
</dbReference>
<comment type="cofactor">
    <cofactor evidence="2">
        <name>Ca(2+)</name>
        <dbReference type="ChEBI" id="CHEBI:29108"/>
    </cofactor>
</comment>
<comment type="catalytic activity">
    <reaction evidence="1 15 16">
        <text>ATP-dependent breakage, passage and rejoining of double-stranded DNA.</text>
        <dbReference type="EC" id="5.6.2.2"/>
    </reaction>
</comment>
<keyword evidence="13 15" id="KW-0413">Isomerase</keyword>
<dbReference type="InterPro" id="IPR006171">
    <property type="entry name" value="TOPRIM_dom"/>
</dbReference>
<organism evidence="20 21">
    <name type="scientific">Terfezia boudieri ATCC MYA-4762</name>
    <dbReference type="NCBI Taxonomy" id="1051890"/>
    <lineage>
        <taxon>Eukaryota</taxon>
        <taxon>Fungi</taxon>
        <taxon>Dikarya</taxon>
        <taxon>Ascomycota</taxon>
        <taxon>Pezizomycotina</taxon>
        <taxon>Pezizomycetes</taxon>
        <taxon>Pezizales</taxon>
        <taxon>Pezizaceae</taxon>
        <taxon>Terfezia</taxon>
    </lineage>
</organism>
<feature type="region of interest" description="Disordered" evidence="17">
    <location>
        <begin position="1342"/>
        <end position="1407"/>
    </location>
</feature>
<dbReference type="InterPro" id="IPR013506">
    <property type="entry name" value="Topo_IIA_bsu_dom2"/>
</dbReference>
<dbReference type="Pfam" id="PF01751">
    <property type="entry name" value="Toprim"/>
    <property type="match status" value="1"/>
</dbReference>
<feature type="compositionally biased region" description="Acidic residues" evidence="17">
    <location>
        <begin position="1451"/>
        <end position="1468"/>
    </location>
</feature>
<dbReference type="PROSITE" id="PS52040">
    <property type="entry name" value="TOPO_IIA"/>
    <property type="match status" value="1"/>
</dbReference>
<dbReference type="Pfam" id="PF02518">
    <property type="entry name" value="HATPase_c"/>
    <property type="match status" value="1"/>
</dbReference>
<evidence type="ECO:0000256" key="3">
    <source>
        <dbReference type="ARBA" id="ARBA00001946"/>
    </source>
</evidence>
<comment type="cofactor">
    <cofactor evidence="3">
        <name>Mg(2+)</name>
        <dbReference type="ChEBI" id="CHEBI:18420"/>
    </cofactor>
</comment>
<dbReference type="Gene3D" id="3.30.1490.30">
    <property type="match status" value="1"/>
</dbReference>
<proteinExistence type="inferred from homology"/>
<dbReference type="Gene3D" id="1.10.268.10">
    <property type="entry name" value="Topoisomerase, domain 3"/>
    <property type="match status" value="1"/>
</dbReference>
<dbReference type="PRINTS" id="PR00418">
    <property type="entry name" value="TPI2FAMILY"/>
</dbReference>
<keyword evidence="9 16" id="KW-0067">ATP-binding</keyword>
<dbReference type="Pfam" id="PF00521">
    <property type="entry name" value="DNA_topoisoIV"/>
    <property type="match status" value="1"/>
</dbReference>
<dbReference type="InterPro" id="IPR013757">
    <property type="entry name" value="Topo_IIA_A_a_sf"/>
</dbReference>
<dbReference type="InterPro" id="IPR002205">
    <property type="entry name" value="Topo_IIA_dom_A"/>
</dbReference>
<dbReference type="SUPFAM" id="SSF55874">
    <property type="entry name" value="ATPase domain of HSP90 chaperone/DNA topoisomerase II/histidine kinase"/>
    <property type="match status" value="1"/>
</dbReference>
<dbReference type="EC" id="5.6.2.2" evidence="5 16"/>
<keyword evidence="21" id="KW-1185">Reference proteome</keyword>
<evidence type="ECO:0000256" key="7">
    <source>
        <dbReference type="ARBA" id="ARBA00022723"/>
    </source>
</evidence>
<protein>
    <recommendedName>
        <fullName evidence="6 16">DNA topoisomerase 2</fullName>
        <ecNumber evidence="5 16">5.6.2.2</ecNumber>
    </recommendedName>
</protein>